<dbReference type="GO" id="GO:0016020">
    <property type="term" value="C:membrane"/>
    <property type="evidence" value="ECO:0007669"/>
    <property type="project" value="UniProtKB-SubCell"/>
</dbReference>
<evidence type="ECO:0000313" key="6">
    <source>
        <dbReference type="EMBL" id="RIY33138.1"/>
    </source>
</evidence>
<name>A0A3A1Y7E4_9GAMM</name>
<keyword evidence="7" id="KW-1185">Reference proteome</keyword>
<protein>
    <submittedName>
        <fullName evidence="6">LemA family protein</fullName>
    </submittedName>
</protein>
<dbReference type="AlphaFoldDB" id="A0A3A1Y7E4"/>
<organism evidence="6 7">
    <name type="scientific">Psittacicella hinzii</name>
    <dbReference type="NCBI Taxonomy" id="2028575"/>
    <lineage>
        <taxon>Bacteria</taxon>
        <taxon>Pseudomonadati</taxon>
        <taxon>Pseudomonadota</taxon>
        <taxon>Gammaproteobacteria</taxon>
        <taxon>Pasteurellales</taxon>
        <taxon>Psittacicellaceae</taxon>
        <taxon>Psittacicella</taxon>
    </lineage>
</organism>
<keyword evidence="3" id="KW-0812">Transmembrane</keyword>
<dbReference type="Gene3D" id="1.20.1440.20">
    <property type="entry name" value="LemA-like domain"/>
    <property type="match status" value="1"/>
</dbReference>
<dbReference type="EMBL" id="NRHC01000038">
    <property type="protein sequence ID" value="RIY33138.1"/>
    <property type="molecule type" value="Genomic_DNA"/>
</dbReference>
<comment type="similarity">
    <text evidence="2">Belongs to the LemA family.</text>
</comment>
<dbReference type="RefSeq" id="WP_119524914.1">
    <property type="nucleotide sequence ID" value="NZ_NRHC01000038.1"/>
</dbReference>
<dbReference type="PANTHER" id="PTHR34478:SF2">
    <property type="entry name" value="MEMBRANE PROTEIN"/>
    <property type="match status" value="1"/>
</dbReference>
<evidence type="ECO:0000313" key="7">
    <source>
        <dbReference type="Proteomes" id="UP000265691"/>
    </source>
</evidence>
<keyword evidence="4" id="KW-1133">Transmembrane helix</keyword>
<dbReference type="Pfam" id="PF04011">
    <property type="entry name" value="LemA"/>
    <property type="match status" value="1"/>
</dbReference>
<evidence type="ECO:0000256" key="2">
    <source>
        <dbReference type="ARBA" id="ARBA00008854"/>
    </source>
</evidence>
<evidence type="ECO:0000256" key="1">
    <source>
        <dbReference type="ARBA" id="ARBA00004167"/>
    </source>
</evidence>
<evidence type="ECO:0000256" key="4">
    <source>
        <dbReference type="ARBA" id="ARBA00022989"/>
    </source>
</evidence>
<sequence length="200" mass="22487">MIKSKKFIILILLAVVVLFGVVKSVSTYNVLSKSQQQVNLALAEVETQYQRRYDLIPNLVNTIKAQSNFEQKTLTDVINARAQATSVKLNVEDLTEEKLAQLQQAQNGLSQALSRLLMVTENYPTLQTNESFLSFQAQLEGIENRVAFARSEYNKYVLAFNTDLKTFPNNIFGRLLGFKVIPYFQSVNGAQNAPVVDFGN</sequence>
<dbReference type="OrthoDB" id="9804152at2"/>
<dbReference type="InterPro" id="IPR023353">
    <property type="entry name" value="LemA-like_dom_sf"/>
</dbReference>
<evidence type="ECO:0000256" key="5">
    <source>
        <dbReference type="ARBA" id="ARBA00023136"/>
    </source>
</evidence>
<dbReference type="PANTHER" id="PTHR34478">
    <property type="entry name" value="PROTEIN LEMA"/>
    <property type="match status" value="1"/>
</dbReference>
<dbReference type="InterPro" id="IPR007156">
    <property type="entry name" value="MamQ_LemA"/>
</dbReference>
<dbReference type="SUPFAM" id="SSF140478">
    <property type="entry name" value="LemA-like"/>
    <property type="match status" value="1"/>
</dbReference>
<accession>A0A3A1Y7E4</accession>
<keyword evidence="5" id="KW-0472">Membrane</keyword>
<comment type="caution">
    <text evidence="6">The sequence shown here is derived from an EMBL/GenBank/DDBJ whole genome shotgun (WGS) entry which is preliminary data.</text>
</comment>
<evidence type="ECO:0000256" key="3">
    <source>
        <dbReference type="ARBA" id="ARBA00022692"/>
    </source>
</evidence>
<dbReference type="Proteomes" id="UP000265691">
    <property type="component" value="Unassembled WGS sequence"/>
</dbReference>
<comment type="subcellular location">
    <subcellularLocation>
        <location evidence="1">Membrane</location>
        <topology evidence="1">Single-pass membrane protein</topology>
    </subcellularLocation>
</comment>
<proteinExistence type="inferred from homology"/>
<reference evidence="6 7" key="1">
    <citation type="submission" date="2017-08" db="EMBL/GenBank/DDBJ databases">
        <title>Reclassification of Bisgaard taxon 37 and 44.</title>
        <authorList>
            <person name="Christensen H."/>
        </authorList>
    </citation>
    <scope>NUCLEOTIDE SEQUENCE [LARGE SCALE GENOMIC DNA]</scope>
    <source>
        <strain evidence="6 7">B96_3</strain>
    </source>
</reference>
<gene>
    <name evidence="6" type="ORF">CKF54_03580</name>
</gene>